<keyword evidence="3" id="KW-1185">Reference proteome</keyword>
<accession>A0ABT6RA22</accession>
<feature type="chain" id="PRO_5047413048" description="DUF4595 domain-containing protein" evidence="1">
    <location>
        <begin position="20"/>
        <end position="269"/>
    </location>
</feature>
<protein>
    <recommendedName>
        <fullName evidence="4">DUF4595 domain-containing protein</fullName>
    </recommendedName>
</protein>
<comment type="caution">
    <text evidence="2">The sequence shown here is derived from an EMBL/GenBank/DDBJ whole genome shotgun (WGS) entry which is preliminary data.</text>
</comment>
<evidence type="ECO:0008006" key="4">
    <source>
        <dbReference type="Google" id="ProtNLM"/>
    </source>
</evidence>
<reference evidence="2 3" key="1">
    <citation type="submission" date="2023-05" db="EMBL/GenBank/DDBJ databases">
        <title>Genome sequence of Pinibacter sp. MAH-24.</title>
        <authorList>
            <person name="Huq M.A."/>
        </authorList>
    </citation>
    <scope>NUCLEOTIDE SEQUENCE [LARGE SCALE GENOMIC DNA]</scope>
    <source>
        <strain evidence="2 3">MAH-24</strain>
    </source>
</reference>
<evidence type="ECO:0000256" key="1">
    <source>
        <dbReference type="SAM" id="SignalP"/>
    </source>
</evidence>
<name>A0ABT6RA22_9BACT</name>
<proteinExistence type="predicted"/>
<dbReference type="PROSITE" id="PS51257">
    <property type="entry name" value="PROKAR_LIPOPROTEIN"/>
    <property type="match status" value="1"/>
</dbReference>
<evidence type="ECO:0000313" key="3">
    <source>
        <dbReference type="Proteomes" id="UP001226434"/>
    </source>
</evidence>
<evidence type="ECO:0000313" key="2">
    <source>
        <dbReference type="EMBL" id="MDI3319422.1"/>
    </source>
</evidence>
<sequence>MKCFIYAASAALLVCSAIACQKNADISPQLIGDTVLTKCSMFFHVTATNEQYPVRVNYWMTGKEISKISIEPGDTLYDFVRNDKGNLIHFRDQTATVKGETTSASTYELSYTQDKITMIENWQSFENGYSGVTTRFLTLKDSLITTIEEWDGQQLNEKTDYVYDASGNVIKEMRSVAKETITYTYFKEYRNPLLINGECRLINFLFGAGSYMSPNYTATETNKPDGNNAPNYTVIAKYVVNDHWGSFPTKVHASSDVETIDFSYDYSVR</sequence>
<dbReference type="RefSeq" id="WP_282333535.1">
    <property type="nucleotide sequence ID" value="NZ_JASBRG010000003.1"/>
</dbReference>
<dbReference type="EMBL" id="JASBRG010000003">
    <property type="protein sequence ID" value="MDI3319422.1"/>
    <property type="molecule type" value="Genomic_DNA"/>
</dbReference>
<keyword evidence="1" id="KW-0732">Signal</keyword>
<gene>
    <name evidence="2" type="ORF">QJ048_06540</name>
</gene>
<feature type="signal peptide" evidence="1">
    <location>
        <begin position="1"/>
        <end position="19"/>
    </location>
</feature>
<organism evidence="2 3">
    <name type="scientific">Pinibacter soli</name>
    <dbReference type="NCBI Taxonomy" id="3044211"/>
    <lineage>
        <taxon>Bacteria</taxon>
        <taxon>Pseudomonadati</taxon>
        <taxon>Bacteroidota</taxon>
        <taxon>Chitinophagia</taxon>
        <taxon>Chitinophagales</taxon>
        <taxon>Chitinophagaceae</taxon>
        <taxon>Pinibacter</taxon>
    </lineage>
</organism>
<dbReference type="Proteomes" id="UP001226434">
    <property type="component" value="Unassembled WGS sequence"/>
</dbReference>